<accession>A0A1G9MJA7</accession>
<reference evidence="2" key="1">
    <citation type="submission" date="2016-10" db="EMBL/GenBank/DDBJ databases">
        <authorList>
            <person name="Varghese N."/>
            <person name="Submissions S."/>
        </authorList>
    </citation>
    <scope>NUCLEOTIDE SEQUENCE [LARGE SCALE GENOMIC DNA]</scope>
    <source>
        <strain evidence="2">CGMCC 1.7655</strain>
    </source>
</reference>
<gene>
    <name evidence="1" type="ORF">SAMN04487971_1219</name>
</gene>
<sequence length="57" mass="6655">MTSRQTQMNLPSFTFRSPPAGLHLTVQEWALIVKALSAYQHNQTYRPLYEKLMDRTS</sequence>
<evidence type="ECO:0000313" key="1">
    <source>
        <dbReference type="EMBL" id="SDL73735.1"/>
    </source>
</evidence>
<dbReference type="Proteomes" id="UP000199555">
    <property type="component" value="Unassembled WGS sequence"/>
</dbReference>
<dbReference type="RefSeq" id="WP_217629774.1">
    <property type="nucleotide sequence ID" value="NZ_FNGE01000021.1"/>
</dbReference>
<protein>
    <submittedName>
        <fullName evidence="1">Uncharacterized protein</fullName>
    </submittedName>
</protein>
<organism evidence="1 2">
    <name type="scientific">Paracoccus chinensis</name>
    <dbReference type="NCBI Taxonomy" id="525640"/>
    <lineage>
        <taxon>Bacteria</taxon>
        <taxon>Pseudomonadati</taxon>
        <taxon>Pseudomonadota</taxon>
        <taxon>Alphaproteobacteria</taxon>
        <taxon>Rhodobacterales</taxon>
        <taxon>Paracoccaceae</taxon>
        <taxon>Paracoccus</taxon>
    </lineage>
</organism>
<name>A0A1G9MJA7_9RHOB</name>
<keyword evidence="2" id="KW-1185">Reference proteome</keyword>
<dbReference type="AlphaFoldDB" id="A0A1G9MJA7"/>
<proteinExistence type="predicted"/>
<dbReference type="EMBL" id="FNGE01000021">
    <property type="protein sequence ID" value="SDL73735.1"/>
    <property type="molecule type" value="Genomic_DNA"/>
</dbReference>
<evidence type="ECO:0000313" key="2">
    <source>
        <dbReference type="Proteomes" id="UP000199555"/>
    </source>
</evidence>